<keyword evidence="4" id="KW-0808">Transferase</keyword>
<dbReference type="AlphaFoldDB" id="A0A1I7WR53"/>
<dbReference type="GO" id="GO:0005789">
    <property type="term" value="C:endoplasmic reticulum membrane"/>
    <property type="evidence" value="ECO:0007669"/>
    <property type="project" value="UniProtKB-SubCell"/>
</dbReference>
<evidence type="ECO:0000256" key="4">
    <source>
        <dbReference type="ARBA" id="ARBA00022679"/>
    </source>
</evidence>
<keyword evidence="6" id="KW-0256">Endoplasmic reticulum</keyword>
<comment type="subcellular location">
    <subcellularLocation>
        <location evidence="1">Endoplasmic reticulum membrane</location>
        <topology evidence="1">Single-pass membrane protein</topology>
    </subcellularLocation>
</comment>
<reference evidence="11" key="1">
    <citation type="submission" date="2016-11" db="UniProtKB">
        <authorList>
            <consortium name="WormBaseParasite"/>
        </authorList>
    </citation>
    <scope>IDENTIFICATION</scope>
</reference>
<dbReference type="PANTHER" id="PTHR13036">
    <property type="entry name" value="BETA1,4 MANNOSYLTRANSFERASE"/>
    <property type="match status" value="1"/>
</dbReference>
<evidence type="ECO:0000256" key="5">
    <source>
        <dbReference type="ARBA" id="ARBA00022692"/>
    </source>
</evidence>
<evidence type="ECO:0000256" key="3">
    <source>
        <dbReference type="ARBA" id="ARBA00022676"/>
    </source>
</evidence>
<sequence length="183" mass="21893">MCYHAYSLATRLQYNVKIIGYLDTVPHRMINNNQHISYVPLPSPPDRFSRLPEFAQLPLKFIWSFIVLSWALLFRFISTYISMAFFFQFLRFYLVLFIYLKIGFGVKLVLLQNPPALPTMIVCLMVARLKNAKFVIDWHNYMWSVLRDKSGLFLILVQRYFLWSLFVYFYQSICSCLSQNFKY</sequence>
<keyword evidence="7 9" id="KW-1133">Transmembrane helix</keyword>
<proteinExistence type="predicted"/>
<feature type="transmembrane region" description="Helical" evidence="9">
    <location>
        <begin position="150"/>
        <end position="170"/>
    </location>
</feature>
<comment type="pathway">
    <text evidence="2">Protein modification; protein glycosylation.</text>
</comment>
<organism evidence="10 11">
    <name type="scientific">Heterorhabditis bacteriophora</name>
    <name type="common">Entomopathogenic nematode worm</name>
    <dbReference type="NCBI Taxonomy" id="37862"/>
    <lineage>
        <taxon>Eukaryota</taxon>
        <taxon>Metazoa</taxon>
        <taxon>Ecdysozoa</taxon>
        <taxon>Nematoda</taxon>
        <taxon>Chromadorea</taxon>
        <taxon>Rhabditida</taxon>
        <taxon>Rhabditina</taxon>
        <taxon>Rhabditomorpha</taxon>
        <taxon>Strongyloidea</taxon>
        <taxon>Heterorhabditidae</taxon>
        <taxon>Heterorhabditis</taxon>
    </lineage>
</organism>
<accession>A0A1I7WR53</accession>
<dbReference type="PANTHER" id="PTHR13036:SF0">
    <property type="entry name" value="CHITOBIOSYLDIPHOSPHODOLICHOL BETA-MANNOSYLTRANSFERASE"/>
    <property type="match status" value="1"/>
</dbReference>
<evidence type="ECO:0000256" key="7">
    <source>
        <dbReference type="ARBA" id="ARBA00022989"/>
    </source>
</evidence>
<dbReference type="GO" id="GO:0000030">
    <property type="term" value="F:mannosyltransferase activity"/>
    <property type="evidence" value="ECO:0007669"/>
    <property type="project" value="InterPro"/>
</dbReference>
<evidence type="ECO:0000256" key="1">
    <source>
        <dbReference type="ARBA" id="ARBA00004389"/>
    </source>
</evidence>
<feature type="transmembrane region" description="Helical" evidence="9">
    <location>
        <begin position="80"/>
        <end position="102"/>
    </location>
</feature>
<evidence type="ECO:0000256" key="9">
    <source>
        <dbReference type="SAM" id="Phobius"/>
    </source>
</evidence>
<feature type="transmembrane region" description="Helical" evidence="9">
    <location>
        <begin position="54"/>
        <end position="73"/>
    </location>
</feature>
<evidence type="ECO:0000256" key="6">
    <source>
        <dbReference type="ARBA" id="ARBA00022824"/>
    </source>
</evidence>
<keyword evidence="8 9" id="KW-0472">Membrane</keyword>
<keyword evidence="5 9" id="KW-0812">Transmembrane</keyword>
<dbReference type="Proteomes" id="UP000095283">
    <property type="component" value="Unplaced"/>
</dbReference>
<evidence type="ECO:0000256" key="8">
    <source>
        <dbReference type="ARBA" id="ARBA00023136"/>
    </source>
</evidence>
<evidence type="ECO:0000313" key="10">
    <source>
        <dbReference type="Proteomes" id="UP000095283"/>
    </source>
</evidence>
<evidence type="ECO:0000313" key="11">
    <source>
        <dbReference type="WBParaSite" id="Hba_07584"/>
    </source>
</evidence>
<keyword evidence="10" id="KW-1185">Reference proteome</keyword>
<keyword evidence="3" id="KW-0328">Glycosyltransferase</keyword>
<dbReference type="InterPro" id="IPR026051">
    <property type="entry name" value="ALG1-like"/>
</dbReference>
<name>A0A1I7WR53_HETBA</name>
<dbReference type="WBParaSite" id="Hba_07584">
    <property type="protein sequence ID" value="Hba_07584"/>
    <property type="gene ID" value="Hba_07584"/>
</dbReference>
<protein>
    <submittedName>
        <fullName evidence="11">Glyco_trans_4-like_N domain-containing protein</fullName>
    </submittedName>
</protein>
<evidence type="ECO:0000256" key="2">
    <source>
        <dbReference type="ARBA" id="ARBA00004922"/>
    </source>
</evidence>